<dbReference type="PROSITE" id="PS50222">
    <property type="entry name" value="EF_HAND_2"/>
    <property type="match status" value="1"/>
</dbReference>
<accession>A0ABV4HMM0</accession>
<protein>
    <recommendedName>
        <fullName evidence="2">EF-hand domain-containing protein</fullName>
    </recommendedName>
</protein>
<feature type="chain" id="PRO_5045218093" description="EF-hand domain-containing protein" evidence="1">
    <location>
        <begin position="30"/>
        <end position="125"/>
    </location>
</feature>
<evidence type="ECO:0000313" key="3">
    <source>
        <dbReference type="EMBL" id="MEZ0473985.1"/>
    </source>
</evidence>
<feature type="domain" description="EF-hand" evidence="2">
    <location>
        <begin position="50"/>
        <end position="85"/>
    </location>
</feature>
<gene>
    <name evidence="3" type="ORF">AB6713_05050</name>
</gene>
<comment type="caution">
    <text evidence="3">The sequence shown here is derived from an EMBL/GenBank/DDBJ whole genome shotgun (WGS) entry which is preliminary data.</text>
</comment>
<dbReference type="Gene3D" id="1.10.238.10">
    <property type="entry name" value="EF-hand"/>
    <property type="match status" value="1"/>
</dbReference>
<dbReference type="SUPFAM" id="SSF47473">
    <property type="entry name" value="EF-hand"/>
    <property type="match status" value="1"/>
</dbReference>
<dbReference type="PROSITE" id="PS00018">
    <property type="entry name" value="EF_HAND_1"/>
    <property type="match status" value="1"/>
</dbReference>
<dbReference type="EMBL" id="JBFWIC010000004">
    <property type="protein sequence ID" value="MEZ0473985.1"/>
    <property type="molecule type" value="Genomic_DNA"/>
</dbReference>
<dbReference type="InterPro" id="IPR002048">
    <property type="entry name" value="EF_hand_dom"/>
</dbReference>
<dbReference type="Proteomes" id="UP001566331">
    <property type="component" value="Unassembled WGS sequence"/>
</dbReference>
<evidence type="ECO:0000256" key="1">
    <source>
        <dbReference type="SAM" id="SignalP"/>
    </source>
</evidence>
<dbReference type="InterPro" id="IPR018247">
    <property type="entry name" value="EF_Hand_1_Ca_BS"/>
</dbReference>
<dbReference type="InterPro" id="IPR011992">
    <property type="entry name" value="EF-hand-dom_pair"/>
</dbReference>
<sequence>MSRSDKKPVAAAIGTALAGGLLLSGSAFAMTPLAQGYLLGAQEAATTGADKAREGKCGMEHADGDGDGRISAAEFETAHPDKAGKFANIDTNSDGFIDAAEHDAHRAAKGDMEGKCGEGQCGGAV</sequence>
<evidence type="ECO:0000313" key="4">
    <source>
        <dbReference type="Proteomes" id="UP001566331"/>
    </source>
</evidence>
<keyword evidence="4" id="KW-1185">Reference proteome</keyword>
<dbReference type="RefSeq" id="WP_370562694.1">
    <property type="nucleotide sequence ID" value="NZ_JBFWIB010000002.1"/>
</dbReference>
<keyword evidence="1" id="KW-0732">Signal</keyword>
<evidence type="ECO:0000259" key="2">
    <source>
        <dbReference type="PROSITE" id="PS50222"/>
    </source>
</evidence>
<dbReference type="Pfam" id="PF13202">
    <property type="entry name" value="EF-hand_5"/>
    <property type="match status" value="2"/>
</dbReference>
<reference evidence="3 4" key="1">
    <citation type="submission" date="2024-07" db="EMBL/GenBank/DDBJ databases">
        <title>Luteimonas salilacus sp. nov., isolated from the shore soil of Salt Lake in Tibet of China.</title>
        <authorList>
            <person name="Zhang X."/>
            <person name="Li A."/>
        </authorList>
    </citation>
    <scope>NUCLEOTIDE SEQUENCE [LARGE SCALE GENOMIC DNA]</scope>
    <source>
        <strain evidence="3 4">B3-2-R+30</strain>
    </source>
</reference>
<name>A0ABV4HMM0_9GAMM</name>
<organism evidence="3 4">
    <name type="scientific">Luteimonas salinilitoris</name>
    <dbReference type="NCBI Taxonomy" id="3237697"/>
    <lineage>
        <taxon>Bacteria</taxon>
        <taxon>Pseudomonadati</taxon>
        <taxon>Pseudomonadota</taxon>
        <taxon>Gammaproteobacteria</taxon>
        <taxon>Lysobacterales</taxon>
        <taxon>Lysobacteraceae</taxon>
        <taxon>Luteimonas</taxon>
    </lineage>
</organism>
<proteinExistence type="predicted"/>
<feature type="signal peptide" evidence="1">
    <location>
        <begin position="1"/>
        <end position="29"/>
    </location>
</feature>